<evidence type="ECO:0000313" key="3">
    <source>
        <dbReference type="Proteomes" id="UP001153269"/>
    </source>
</evidence>
<dbReference type="Proteomes" id="UP001153269">
    <property type="component" value="Unassembled WGS sequence"/>
</dbReference>
<keyword evidence="3" id="KW-1185">Reference proteome</keyword>
<reference evidence="2" key="1">
    <citation type="submission" date="2020-03" db="EMBL/GenBank/DDBJ databases">
        <authorList>
            <person name="Weist P."/>
        </authorList>
    </citation>
    <scope>NUCLEOTIDE SEQUENCE</scope>
</reference>
<name>A0A9N7UGJ6_PLEPL</name>
<evidence type="ECO:0000313" key="2">
    <source>
        <dbReference type="EMBL" id="CAB1430390.1"/>
    </source>
</evidence>
<proteinExistence type="predicted"/>
<gene>
    <name evidence="2" type="ORF">PLEPLA_LOCUS18372</name>
</gene>
<feature type="compositionally biased region" description="Low complexity" evidence="1">
    <location>
        <begin position="99"/>
        <end position="110"/>
    </location>
</feature>
<accession>A0A9N7UGJ6</accession>
<organism evidence="2 3">
    <name type="scientific">Pleuronectes platessa</name>
    <name type="common">European plaice</name>
    <dbReference type="NCBI Taxonomy" id="8262"/>
    <lineage>
        <taxon>Eukaryota</taxon>
        <taxon>Metazoa</taxon>
        <taxon>Chordata</taxon>
        <taxon>Craniata</taxon>
        <taxon>Vertebrata</taxon>
        <taxon>Euteleostomi</taxon>
        <taxon>Actinopterygii</taxon>
        <taxon>Neopterygii</taxon>
        <taxon>Teleostei</taxon>
        <taxon>Neoteleostei</taxon>
        <taxon>Acanthomorphata</taxon>
        <taxon>Carangaria</taxon>
        <taxon>Pleuronectiformes</taxon>
        <taxon>Pleuronectoidei</taxon>
        <taxon>Pleuronectidae</taxon>
        <taxon>Pleuronectes</taxon>
    </lineage>
</organism>
<comment type="caution">
    <text evidence="2">The sequence shown here is derived from an EMBL/GenBank/DDBJ whole genome shotgun (WGS) entry which is preliminary data.</text>
</comment>
<protein>
    <submittedName>
        <fullName evidence="2">Uncharacterized protein</fullName>
    </submittedName>
</protein>
<feature type="region of interest" description="Disordered" evidence="1">
    <location>
        <begin position="69"/>
        <end position="113"/>
    </location>
</feature>
<dbReference type="AlphaFoldDB" id="A0A9N7UGJ6"/>
<sequence>MELFAFPCSLRDDTQLEEKPKASAVIQDVLECDGVFPEKGCQGADKRVNGASSELRLESRALIDPYMMNTMKDMPKPSPGCAERAASPLGSGACGDNEAASGSSQAAPPSTDQSFALIQVKNGLVLSTL</sequence>
<dbReference type="EMBL" id="CADEAL010001225">
    <property type="protein sequence ID" value="CAB1430390.1"/>
    <property type="molecule type" value="Genomic_DNA"/>
</dbReference>
<evidence type="ECO:0000256" key="1">
    <source>
        <dbReference type="SAM" id="MobiDB-lite"/>
    </source>
</evidence>